<dbReference type="EMBL" id="CAKJVE010000004">
    <property type="protein sequence ID" value="CAG9702863.1"/>
    <property type="molecule type" value="Genomic_DNA"/>
</dbReference>
<dbReference type="Proteomes" id="UP000789738">
    <property type="component" value="Unassembled WGS sequence"/>
</dbReference>
<dbReference type="Proteomes" id="UP000220840">
    <property type="component" value="Unassembled WGS sequence"/>
</dbReference>
<dbReference type="RefSeq" id="WP_058293305.1">
    <property type="nucleotide sequence ID" value="NZ_CAKJVD010000078.1"/>
</dbReference>
<dbReference type="Proteomes" id="UP000431451">
    <property type="component" value="Unassembled WGS sequence"/>
</dbReference>
<reference evidence="4 6" key="2">
    <citation type="submission" date="2018-06" db="EMBL/GenBank/DDBJ databases">
        <authorList>
            <consortium name="IHU Genomes"/>
        </authorList>
    </citation>
    <scope>NUCLEOTIDE SEQUENCE [LARGE SCALE GENOMIC DNA]</scope>
    <source>
        <strain evidence="4 6">NEC25</strain>
    </source>
</reference>
<proteinExistence type="predicted"/>
<evidence type="ECO:0000313" key="1">
    <source>
        <dbReference type="EMBL" id="CAG9702863.1"/>
    </source>
</evidence>
<reference evidence="2" key="4">
    <citation type="submission" date="2022-10" db="EMBL/GenBank/DDBJ databases">
        <authorList>
            <person name="Aires J."/>
            <person name="Mesa V."/>
        </authorList>
    </citation>
    <scope>NUCLEOTIDE SEQUENCE</scope>
    <source>
        <strain evidence="2">Clostridium neonatale JD116</strain>
    </source>
</reference>
<name>A0A2A7MC13_9CLOT</name>
<dbReference type="STRING" id="137838.GCA_001458595_00309"/>
<protein>
    <submittedName>
        <fullName evidence="3">DUF2922 domain-containing protein</fullName>
    </submittedName>
</protein>
<evidence type="ECO:0000313" key="5">
    <source>
        <dbReference type="Proteomes" id="UP000220840"/>
    </source>
</evidence>
<dbReference type="EMBL" id="CAMTCP010000295">
    <property type="protein sequence ID" value="CAI3695729.1"/>
    <property type="molecule type" value="Genomic_DNA"/>
</dbReference>
<evidence type="ECO:0000313" key="6">
    <source>
        <dbReference type="Proteomes" id="UP000431451"/>
    </source>
</evidence>
<dbReference type="Pfam" id="PF11148">
    <property type="entry name" value="DUF2922"/>
    <property type="match status" value="1"/>
</dbReference>
<reference evidence="1" key="3">
    <citation type="submission" date="2021-10" db="EMBL/GenBank/DDBJ databases">
        <authorList>
            <person name="Mesa V."/>
        </authorList>
    </citation>
    <scope>NUCLEOTIDE SEQUENCE</scope>
    <source>
        <strain evidence="1">CC3_PB</strain>
    </source>
</reference>
<evidence type="ECO:0000313" key="4">
    <source>
        <dbReference type="EMBL" id="VCT86254.1"/>
    </source>
</evidence>
<reference evidence="3 5" key="1">
    <citation type="submission" date="2017-10" db="EMBL/GenBank/DDBJ databases">
        <title>Effective Description of Clostridium neonatale sp. nov. linked to necrotizing enterocolitis in neonates and a clarification of species assignable to the genus Clostridium (Prazmowski 1880) emend. Lawson and Rainey 2016.</title>
        <authorList>
            <person name="Bernard K."/>
            <person name="Burdz T."/>
            <person name="Wiebe D."/>
            <person name="Balcewich B."/>
            <person name="Alfa M."/>
            <person name="Bernier A.-M."/>
        </authorList>
    </citation>
    <scope>NUCLEOTIDE SEQUENCE [LARGE SCALE GENOMIC DNA]</scope>
    <source>
        <strain evidence="3 5">LCDC99A005</strain>
    </source>
</reference>
<sequence length="72" mass="8003">MEYILTMIFTTEGGKTSTFSINGVKQTLDKDQILALMDLIIEKDIFLMDSGALVGRSTAKITERKVTKFDVA</sequence>
<organism evidence="3 5">
    <name type="scientific">Clostridium neonatale</name>
    <dbReference type="NCBI Taxonomy" id="137838"/>
    <lineage>
        <taxon>Bacteria</taxon>
        <taxon>Bacillati</taxon>
        <taxon>Bacillota</taxon>
        <taxon>Clostridia</taxon>
        <taxon>Eubacteriales</taxon>
        <taxon>Clostridiaceae</taxon>
        <taxon>Clostridium</taxon>
    </lineage>
</organism>
<dbReference type="EMBL" id="UWJD01000003">
    <property type="protein sequence ID" value="VCT86254.1"/>
    <property type="molecule type" value="Genomic_DNA"/>
</dbReference>
<evidence type="ECO:0000313" key="3">
    <source>
        <dbReference type="EMBL" id="PEG29119.1"/>
    </source>
</evidence>
<gene>
    <name evidence="2" type="ORF">CNEO2_920013</name>
    <name evidence="1" type="ORF">CNEO_40193</name>
    <name evidence="4" type="ORF">CNEONATNEC25_03865</name>
    <name evidence="3" type="ORF">CQ394_19555</name>
</gene>
<dbReference type="InterPro" id="IPR021321">
    <property type="entry name" value="DUF2922"/>
</dbReference>
<dbReference type="EMBL" id="PDCJ01000005">
    <property type="protein sequence ID" value="PEG29119.1"/>
    <property type="molecule type" value="Genomic_DNA"/>
</dbReference>
<dbReference type="GeneID" id="68879406"/>
<dbReference type="AlphaFoldDB" id="A0A2A7MC13"/>
<keyword evidence="5" id="KW-1185">Reference proteome</keyword>
<accession>A0A2A7MC13</accession>
<evidence type="ECO:0000313" key="2">
    <source>
        <dbReference type="EMBL" id="CAI3695729.1"/>
    </source>
</evidence>
<dbReference type="OrthoDB" id="9795264at2"/>
<dbReference type="Proteomes" id="UP001189143">
    <property type="component" value="Unassembled WGS sequence"/>
</dbReference>